<accession>A0A6A6IKI1</accession>
<dbReference type="PANTHER" id="PTHR33365">
    <property type="entry name" value="YALI0B05434P"/>
    <property type="match status" value="1"/>
</dbReference>
<comment type="pathway">
    <text evidence="1">Mycotoxin biosynthesis.</text>
</comment>
<dbReference type="PANTHER" id="PTHR33365:SF4">
    <property type="entry name" value="CYCLOCHLOROTINE BIOSYNTHESIS PROTEIN O"/>
    <property type="match status" value="1"/>
</dbReference>
<keyword evidence="5" id="KW-1185">Reference proteome</keyword>
<dbReference type="InterPro" id="IPR021765">
    <property type="entry name" value="UstYa-like"/>
</dbReference>
<evidence type="ECO:0000313" key="5">
    <source>
        <dbReference type="Proteomes" id="UP000800094"/>
    </source>
</evidence>
<evidence type="ECO:0000313" key="4">
    <source>
        <dbReference type="EMBL" id="KAF2251124.1"/>
    </source>
</evidence>
<dbReference type="GeneID" id="54586442"/>
<keyword evidence="3" id="KW-0472">Membrane</keyword>
<proteinExistence type="inferred from homology"/>
<name>A0A6A6IKI1_9PLEO</name>
<dbReference type="RefSeq" id="XP_033686128.1">
    <property type="nucleotide sequence ID" value="XM_033833112.1"/>
</dbReference>
<organism evidence="4 5">
    <name type="scientific">Trematosphaeria pertusa</name>
    <dbReference type="NCBI Taxonomy" id="390896"/>
    <lineage>
        <taxon>Eukaryota</taxon>
        <taxon>Fungi</taxon>
        <taxon>Dikarya</taxon>
        <taxon>Ascomycota</taxon>
        <taxon>Pezizomycotina</taxon>
        <taxon>Dothideomycetes</taxon>
        <taxon>Pleosporomycetidae</taxon>
        <taxon>Pleosporales</taxon>
        <taxon>Massarineae</taxon>
        <taxon>Trematosphaeriaceae</taxon>
        <taxon>Trematosphaeria</taxon>
    </lineage>
</organism>
<sequence length="275" mass="31547">MSNRSGSFEASIGDDKERLLYYNDSISSSSTIPTYPPPTPRRASRSIFTLLSLSLTTNIFLAFLSIYLLRHPIETDKSQILYTPARDAVEYHAITFTSGYLDDKSPYQSNGTVPDDAQDAAWRDLYHELIYSRIPRHQAAQLTNRTVPIPGDEGYYIAGLDVFHQLHCLDNIRKSQWPQRYSPSEHMGGQGMSLLSAKHLDHCIDQIRQSLMCAADVSTGWLEWNERFQKNLAVMSTTHSCRRFEKVREWARERKLRVWDASVRVEDPLERDGGM</sequence>
<comment type="similarity">
    <text evidence="2">Belongs to the ustYa family.</text>
</comment>
<dbReference type="OrthoDB" id="3687641at2759"/>
<dbReference type="GO" id="GO:0043386">
    <property type="term" value="P:mycotoxin biosynthetic process"/>
    <property type="evidence" value="ECO:0007669"/>
    <property type="project" value="InterPro"/>
</dbReference>
<dbReference type="AlphaFoldDB" id="A0A6A6IKI1"/>
<keyword evidence="3" id="KW-0812">Transmembrane</keyword>
<keyword evidence="3" id="KW-1133">Transmembrane helix</keyword>
<evidence type="ECO:0000256" key="1">
    <source>
        <dbReference type="ARBA" id="ARBA00004685"/>
    </source>
</evidence>
<protein>
    <submittedName>
        <fullName evidence="4">Uncharacterized protein</fullName>
    </submittedName>
</protein>
<reference evidence="4" key="1">
    <citation type="journal article" date="2020" name="Stud. Mycol.">
        <title>101 Dothideomycetes genomes: a test case for predicting lifestyles and emergence of pathogens.</title>
        <authorList>
            <person name="Haridas S."/>
            <person name="Albert R."/>
            <person name="Binder M."/>
            <person name="Bloem J."/>
            <person name="Labutti K."/>
            <person name="Salamov A."/>
            <person name="Andreopoulos B."/>
            <person name="Baker S."/>
            <person name="Barry K."/>
            <person name="Bills G."/>
            <person name="Bluhm B."/>
            <person name="Cannon C."/>
            <person name="Castanera R."/>
            <person name="Culley D."/>
            <person name="Daum C."/>
            <person name="Ezra D."/>
            <person name="Gonzalez J."/>
            <person name="Henrissat B."/>
            <person name="Kuo A."/>
            <person name="Liang C."/>
            <person name="Lipzen A."/>
            <person name="Lutzoni F."/>
            <person name="Magnuson J."/>
            <person name="Mondo S."/>
            <person name="Nolan M."/>
            <person name="Ohm R."/>
            <person name="Pangilinan J."/>
            <person name="Park H.-J."/>
            <person name="Ramirez L."/>
            <person name="Alfaro M."/>
            <person name="Sun H."/>
            <person name="Tritt A."/>
            <person name="Yoshinaga Y."/>
            <person name="Zwiers L.-H."/>
            <person name="Turgeon B."/>
            <person name="Goodwin S."/>
            <person name="Spatafora J."/>
            <person name="Crous P."/>
            <person name="Grigoriev I."/>
        </authorList>
    </citation>
    <scope>NUCLEOTIDE SEQUENCE</scope>
    <source>
        <strain evidence="4">CBS 122368</strain>
    </source>
</reference>
<evidence type="ECO:0000256" key="2">
    <source>
        <dbReference type="ARBA" id="ARBA00035112"/>
    </source>
</evidence>
<dbReference type="Proteomes" id="UP000800094">
    <property type="component" value="Unassembled WGS sequence"/>
</dbReference>
<evidence type="ECO:0000256" key="3">
    <source>
        <dbReference type="SAM" id="Phobius"/>
    </source>
</evidence>
<dbReference type="Pfam" id="PF11807">
    <property type="entry name" value="UstYa"/>
    <property type="match status" value="1"/>
</dbReference>
<gene>
    <name evidence="4" type="ORF">BU26DRAFT_563069</name>
</gene>
<dbReference type="EMBL" id="ML987193">
    <property type="protein sequence ID" value="KAF2251124.1"/>
    <property type="molecule type" value="Genomic_DNA"/>
</dbReference>
<feature type="transmembrane region" description="Helical" evidence="3">
    <location>
        <begin position="47"/>
        <end position="69"/>
    </location>
</feature>